<protein>
    <recommendedName>
        <fullName evidence="5">Transmembrane protein</fullName>
    </recommendedName>
</protein>
<keyword evidence="2" id="KW-0472">Membrane</keyword>
<comment type="caution">
    <text evidence="3">The sequence shown here is derived from an EMBL/GenBank/DDBJ whole genome shotgun (WGS) entry which is preliminary data.</text>
</comment>
<keyword evidence="2" id="KW-0812">Transmembrane</keyword>
<name>A0AAN7R4J6_TRANT</name>
<feature type="compositionally biased region" description="Basic and acidic residues" evidence="1">
    <location>
        <begin position="120"/>
        <end position="136"/>
    </location>
</feature>
<dbReference type="AlphaFoldDB" id="A0AAN7R4J6"/>
<keyword evidence="2" id="KW-1133">Transmembrane helix</keyword>
<feature type="transmembrane region" description="Helical" evidence="2">
    <location>
        <begin position="42"/>
        <end position="62"/>
    </location>
</feature>
<dbReference type="PANTHER" id="PTHR33429:SF7">
    <property type="entry name" value="OS02G0708000 PROTEIN"/>
    <property type="match status" value="1"/>
</dbReference>
<evidence type="ECO:0000256" key="2">
    <source>
        <dbReference type="SAM" id="Phobius"/>
    </source>
</evidence>
<reference evidence="3 4" key="1">
    <citation type="journal article" date="2023" name="Hortic Res">
        <title>Pangenome of water caltrop reveals structural variations and asymmetric subgenome divergence after allopolyploidization.</title>
        <authorList>
            <person name="Zhang X."/>
            <person name="Chen Y."/>
            <person name="Wang L."/>
            <person name="Yuan Y."/>
            <person name="Fang M."/>
            <person name="Shi L."/>
            <person name="Lu R."/>
            <person name="Comes H.P."/>
            <person name="Ma Y."/>
            <person name="Chen Y."/>
            <person name="Huang G."/>
            <person name="Zhou Y."/>
            <person name="Zheng Z."/>
            <person name="Qiu Y."/>
        </authorList>
    </citation>
    <scope>NUCLEOTIDE SEQUENCE [LARGE SCALE GENOMIC DNA]</scope>
    <source>
        <strain evidence="3">F231</strain>
    </source>
</reference>
<evidence type="ECO:0000313" key="4">
    <source>
        <dbReference type="Proteomes" id="UP001346149"/>
    </source>
</evidence>
<evidence type="ECO:0000256" key="1">
    <source>
        <dbReference type="SAM" id="MobiDB-lite"/>
    </source>
</evidence>
<accession>A0AAN7R4J6</accession>
<gene>
    <name evidence="3" type="ORF">SAY86_002227</name>
</gene>
<proteinExistence type="predicted"/>
<organism evidence="3 4">
    <name type="scientific">Trapa natans</name>
    <name type="common">Water chestnut</name>
    <dbReference type="NCBI Taxonomy" id="22666"/>
    <lineage>
        <taxon>Eukaryota</taxon>
        <taxon>Viridiplantae</taxon>
        <taxon>Streptophyta</taxon>
        <taxon>Embryophyta</taxon>
        <taxon>Tracheophyta</taxon>
        <taxon>Spermatophyta</taxon>
        <taxon>Magnoliopsida</taxon>
        <taxon>eudicotyledons</taxon>
        <taxon>Gunneridae</taxon>
        <taxon>Pentapetalae</taxon>
        <taxon>rosids</taxon>
        <taxon>malvids</taxon>
        <taxon>Myrtales</taxon>
        <taxon>Lythraceae</taxon>
        <taxon>Trapa</taxon>
    </lineage>
</organism>
<sequence length="158" mass="17389">MSSQLEQPYIPQQPLMVNPNTIMGQPQPPSHSHSHSHSDGSFGMVFIVLVVICVVSAIACFLGRFCNRKAKAYTGPKQPRSAVHHGHPTKEHDVEFGFGKKTGHENPKMPKQSSRVGQGPRDDKKNEIEFSLDKKMRAPRSGYKPTVEVGFGSGPNDV</sequence>
<dbReference type="PANTHER" id="PTHR33429">
    <property type="entry name" value="OS02G0708000 PROTEIN-RELATED"/>
    <property type="match status" value="1"/>
</dbReference>
<dbReference type="Proteomes" id="UP001346149">
    <property type="component" value="Unassembled WGS sequence"/>
</dbReference>
<evidence type="ECO:0000313" key="3">
    <source>
        <dbReference type="EMBL" id="KAK4785538.1"/>
    </source>
</evidence>
<dbReference type="EMBL" id="JAXQNO010000013">
    <property type="protein sequence ID" value="KAK4785538.1"/>
    <property type="molecule type" value="Genomic_DNA"/>
</dbReference>
<feature type="region of interest" description="Disordered" evidence="1">
    <location>
        <begin position="1"/>
        <end position="37"/>
    </location>
</feature>
<evidence type="ECO:0008006" key="5">
    <source>
        <dbReference type="Google" id="ProtNLM"/>
    </source>
</evidence>
<feature type="region of interest" description="Disordered" evidence="1">
    <location>
        <begin position="73"/>
        <end position="158"/>
    </location>
</feature>
<keyword evidence="4" id="KW-1185">Reference proteome</keyword>